<keyword evidence="11" id="KW-1185">Reference proteome</keyword>
<dbReference type="EMBL" id="JBHSED010000035">
    <property type="protein sequence ID" value="MFC4305048.1"/>
    <property type="molecule type" value="Genomic_DNA"/>
</dbReference>
<keyword evidence="6 7" id="KW-0472">Membrane</keyword>
<dbReference type="InterPro" id="IPR017871">
    <property type="entry name" value="ABC_transporter-like_CS"/>
</dbReference>
<evidence type="ECO:0000256" key="6">
    <source>
        <dbReference type="ARBA" id="ARBA00023136"/>
    </source>
</evidence>
<dbReference type="CDD" id="cd03228">
    <property type="entry name" value="ABCC_MRP_Like"/>
    <property type="match status" value="1"/>
</dbReference>
<evidence type="ECO:0000256" key="2">
    <source>
        <dbReference type="ARBA" id="ARBA00022692"/>
    </source>
</evidence>
<keyword evidence="3" id="KW-0547">Nucleotide-binding</keyword>
<evidence type="ECO:0000256" key="7">
    <source>
        <dbReference type="SAM" id="Phobius"/>
    </source>
</evidence>
<evidence type="ECO:0000313" key="11">
    <source>
        <dbReference type="Proteomes" id="UP001595755"/>
    </source>
</evidence>
<gene>
    <name evidence="10" type="ORF">ACFO1S_16570</name>
</gene>
<dbReference type="PROSITE" id="PS50893">
    <property type="entry name" value="ABC_TRANSPORTER_2"/>
    <property type="match status" value="1"/>
</dbReference>
<dbReference type="InterPro" id="IPR027417">
    <property type="entry name" value="P-loop_NTPase"/>
</dbReference>
<dbReference type="InterPro" id="IPR011527">
    <property type="entry name" value="ABC1_TM_dom"/>
</dbReference>
<dbReference type="PROSITE" id="PS50929">
    <property type="entry name" value="ABC_TM1F"/>
    <property type="match status" value="1"/>
</dbReference>
<dbReference type="Pfam" id="PF00005">
    <property type="entry name" value="ABC_tran"/>
    <property type="match status" value="1"/>
</dbReference>
<feature type="transmembrane region" description="Helical" evidence="7">
    <location>
        <begin position="95"/>
        <end position="114"/>
    </location>
</feature>
<evidence type="ECO:0000259" key="9">
    <source>
        <dbReference type="PROSITE" id="PS50929"/>
    </source>
</evidence>
<dbReference type="InterPro" id="IPR036640">
    <property type="entry name" value="ABC1_TM_sf"/>
</dbReference>
<accession>A0ABV8SDQ7</accession>
<keyword evidence="2 7" id="KW-0812">Transmembrane</keyword>
<feature type="transmembrane region" description="Helical" evidence="7">
    <location>
        <begin position="56"/>
        <end position="75"/>
    </location>
</feature>
<dbReference type="Proteomes" id="UP001595755">
    <property type="component" value="Unassembled WGS sequence"/>
</dbReference>
<evidence type="ECO:0000313" key="10">
    <source>
        <dbReference type="EMBL" id="MFC4305048.1"/>
    </source>
</evidence>
<dbReference type="SUPFAM" id="SSF90123">
    <property type="entry name" value="ABC transporter transmembrane region"/>
    <property type="match status" value="1"/>
</dbReference>
<comment type="caution">
    <text evidence="10">The sequence shown here is derived from an EMBL/GenBank/DDBJ whole genome shotgun (WGS) entry which is preliminary data.</text>
</comment>
<dbReference type="GO" id="GO:0005524">
    <property type="term" value="F:ATP binding"/>
    <property type="evidence" value="ECO:0007669"/>
    <property type="project" value="UniProtKB-KW"/>
</dbReference>
<sequence>MGLRNQCRRADRNQLGLRQPQRIRRSHATVQAADRGNGMKAMLHWCAYLSHGARRLLLCSIALMIALPVLSWFQFQWSIRFFNQLTEDMQGKLPLLLGLLLGLVAIKLMESVLTRWNSYIQESMSHRFLRNIDTYQFELIKPSDITRVETPVYQQDWNLLKNNLSKLGQLLQSAISILKDAGIVIVYAYLIMAQSWLIVVAIVVFSIPNLIYVWKHASRLDQFFARISQAQMEASRVTSFLIMPLALKEMLVFAAKPFFLSKWRTASDKVLGEQQRFTKSEHTWGALVDLFSPLKYAATHALLLYLLYRGDMRIGDYLAISAALVPLDNALRSFIVSTDSFVHLKLFQQKRARFNDRYMTLSSDVRADAPLDEIRSVRLDALTFRYPDREATALREVSLDWQSPGSIAIVGANGSGKSTLAKVLAGLHRMEESRLFFNGTALEKLDRSALMQRISIVSQDFVKYPMSLFENITLSVLVEHDPQYEYIKNRYPELIPSPLLHRPETLLGNEQLNAVQLSGGQWQRIAIARGLYKDCDLLILDEATSELDSSTEAALMGKILTDRKARLTVIVTHNLNLAALAGTVVVMDNGQIVEQGPPSRLMSGPSRFRQLREQQIPLEVNPHHGFQSIVS</sequence>
<keyword evidence="4 10" id="KW-0067">ATP-binding</keyword>
<dbReference type="PANTHER" id="PTHR24221:SF646">
    <property type="entry name" value="HAEMOLYSIN SECRETION ATP-BINDING PROTEIN"/>
    <property type="match status" value="1"/>
</dbReference>
<evidence type="ECO:0000256" key="4">
    <source>
        <dbReference type="ARBA" id="ARBA00022840"/>
    </source>
</evidence>
<dbReference type="Gene3D" id="3.40.50.300">
    <property type="entry name" value="P-loop containing nucleotide triphosphate hydrolases"/>
    <property type="match status" value="1"/>
</dbReference>
<dbReference type="PROSITE" id="PS00211">
    <property type="entry name" value="ABC_TRANSPORTER_1"/>
    <property type="match status" value="1"/>
</dbReference>
<evidence type="ECO:0000259" key="8">
    <source>
        <dbReference type="PROSITE" id="PS50893"/>
    </source>
</evidence>
<dbReference type="RefSeq" id="WP_204603501.1">
    <property type="nucleotide sequence ID" value="NZ_JBHSED010000035.1"/>
</dbReference>
<reference evidence="11" key="1">
    <citation type="journal article" date="2019" name="Int. J. Syst. Evol. Microbiol.">
        <title>The Global Catalogue of Microorganisms (GCM) 10K type strain sequencing project: providing services to taxonomists for standard genome sequencing and annotation.</title>
        <authorList>
            <consortium name="The Broad Institute Genomics Platform"/>
            <consortium name="The Broad Institute Genome Sequencing Center for Infectious Disease"/>
            <person name="Wu L."/>
            <person name="Ma J."/>
        </authorList>
    </citation>
    <scope>NUCLEOTIDE SEQUENCE [LARGE SCALE GENOMIC DNA]</scope>
    <source>
        <strain evidence="11">CGMCC 4.1641</strain>
    </source>
</reference>
<dbReference type="SMART" id="SM00382">
    <property type="entry name" value="AAA"/>
    <property type="match status" value="1"/>
</dbReference>
<evidence type="ECO:0000256" key="5">
    <source>
        <dbReference type="ARBA" id="ARBA00022989"/>
    </source>
</evidence>
<comment type="subcellular location">
    <subcellularLocation>
        <location evidence="1">Cell membrane</location>
        <topology evidence="1">Multi-pass membrane protein</topology>
    </subcellularLocation>
</comment>
<evidence type="ECO:0000256" key="1">
    <source>
        <dbReference type="ARBA" id="ARBA00004651"/>
    </source>
</evidence>
<name>A0ABV8SDQ7_9BACL</name>
<dbReference type="InterPro" id="IPR039421">
    <property type="entry name" value="Type_1_exporter"/>
</dbReference>
<proteinExistence type="predicted"/>
<protein>
    <submittedName>
        <fullName evidence="10">ATP-binding cassette domain-containing protein</fullName>
    </submittedName>
</protein>
<organism evidence="10 11">
    <name type="scientific">Cohnella boryungensis</name>
    <dbReference type="NCBI Taxonomy" id="768479"/>
    <lineage>
        <taxon>Bacteria</taxon>
        <taxon>Bacillati</taxon>
        <taxon>Bacillota</taxon>
        <taxon>Bacilli</taxon>
        <taxon>Bacillales</taxon>
        <taxon>Paenibacillaceae</taxon>
        <taxon>Cohnella</taxon>
    </lineage>
</organism>
<dbReference type="SUPFAM" id="SSF52540">
    <property type="entry name" value="P-loop containing nucleoside triphosphate hydrolases"/>
    <property type="match status" value="1"/>
</dbReference>
<feature type="domain" description="ABC transmembrane type-1" evidence="9">
    <location>
        <begin position="56"/>
        <end position="343"/>
    </location>
</feature>
<dbReference type="InterPro" id="IPR003593">
    <property type="entry name" value="AAA+_ATPase"/>
</dbReference>
<evidence type="ECO:0000256" key="3">
    <source>
        <dbReference type="ARBA" id="ARBA00022741"/>
    </source>
</evidence>
<feature type="domain" description="ABC transporter" evidence="8">
    <location>
        <begin position="377"/>
        <end position="614"/>
    </location>
</feature>
<dbReference type="PANTHER" id="PTHR24221">
    <property type="entry name" value="ATP-BINDING CASSETTE SUB-FAMILY B"/>
    <property type="match status" value="1"/>
</dbReference>
<dbReference type="Gene3D" id="1.20.1560.10">
    <property type="entry name" value="ABC transporter type 1, transmembrane domain"/>
    <property type="match status" value="1"/>
</dbReference>
<keyword evidence="5 7" id="KW-1133">Transmembrane helix</keyword>
<dbReference type="InterPro" id="IPR003439">
    <property type="entry name" value="ABC_transporter-like_ATP-bd"/>
</dbReference>